<evidence type="ECO:0000313" key="3">
    <source>
        <dbReference type="EMBL" id="GLC25392.1"/>
    </source>
</evidence>
<gene>
    <name evidence="3" type="ORF">rosag_19050</name>
</gene>
<dbReference type="AlphaFoldDB" id="A0AA37V2K6"/>
<feature type="domain" description="Flagellar protein FlgJ N-terminal" evidence="2">
    <location>
        <begin position="56"/>
        <end position="103"/>
    </location>
</feature>
<feature type="region of interest" description="Disordered" evidence="1">
    <location>
        <begin position="114"/>
        <end position="166"/>
    </location>
</feature>
<sequence>MIGSIPGDPSRARGMMPLGNTAPAQSAPTSGTPGEDPKLRKVAQQMEGVFVQELYKAMRATVPQNDGVVGGGAGEEMFTGLMDQHLATETPHAWGRGLGEAIYAHLRGRLAREGAAAPDAPNEAVPDAPHDAAPVGLQGLQATPTPLPLRPTLQPMLLTPSRDAGR</sequence>
<accession>A0AA37V2K6</accession>
<organism evidence="3 4">
    <name type="scientific">Roseisolibacter agri</name>
    <dbReference type="NCBI Taxonomy" id="2014610"/>
    <lineage>
        <taxon>Bacteria</taxon>
        <taxon>Pseudomonadati</taxon>
        <taxon>Gemmatimonadota</taxon>
        <taxon>Gemmatimonadia</taxon>
        <taxon>Gemmatimonadales</taxon>
        <taxon>Gemmatimonadaceae</taxon>
        <taxon>Roseisolibacter</taxon>
    </lineage>
</organism>
<reference evidence="3" key="1">
    <citation type="submission" date="2022-08" db="EMBL/GenBank/DDBJ databases">
        <title>Draft genome sequencing of Roseisolibacter agri AW1220.</title>
        <authorList>
            <person name="Tobiishi Y."/>
            <person name="Tonouchi A."/>
        </authorList>
    </citation>
    <scope>NUCLEOTIDE SEQUENCE</scope>
    <source>
        <strain evidence="3">AW1220</strain>
    </source>
</reference>
<proteinExistence type="predicted"/>
<keyword evidence="4" id="KW-1185">Reference proteome</keyword>
<evidence type="ECO:0000313" key="4">
    <source>
        <dbReference type="Proteomes" id="UP001161325"/>
    </source>
</evidence>
<dbReference type="Proteomes" id="UP001161325">
    <property type="component" value="Unassembled WGS sequence"/>
</dbReference>
<dbReference type="RefSeq" id="WP_284349847.1">
    <property type="nucleotide sequence ID" value="NZ_BRXS01000003.1"/>
</dbReference>
<name>A0AA37V2K6_9BACT</name>
<dbReference type="EMBL" id="BRXS01000003">
    <property type="protein sequence ID" value="GLC25392.1"/>
    <property type="molecule type" value="Genomic_DNA"/>
</dbReference>
<dbReference type="InterPro" id="IPR019301">
    <property type="entry name" value="Flagellar_prot_FlgJ_N"/>
</dbReference>
<protein>
    <recommendedName>
        <fullName evidence="2">Flagellar protein FlgJ N-terminal domain-containing protein</fullName>
    </recommendedName>
</protein>
<evidence type="ECO:0000259" key="2">
    <source>
        <dbReference type="Pfam" id="PF10135"/>
    </source>
</evidence>
<dbReference type="Pfam" id="PF10135">
    <property type="entry name" value="Rod-binding"/>
    <property type="match status" value="1"/>
</dbReference>
<feature type="compositionally biased region" description="Low complexity" evidence="1">
    <location>
        <begin position="124"/>
        <end position="160"/>
    </location>
</feature>
<feature type="compositionally biased region" description="Polar residues" evidence="1">
    <location>
        <begin position="22"/>
        <end position="32"/>
    </location>
</feature>
<feature type="region of interest" description="Disordered" evidence="1">
    <location>
        <begin position="1"/>
        <end position="38"/>
    </location>
</feature>
<evidence type="ECO:0000256" key="1">
    <source>
        <dbReference type="SAM" id="MobiDB-lite"/>
    </source>
</evidence>
<comment type="caution">
    <text evidence="3">The sequence shown here is derived from an EMBL/GenBank/DDBJ whole genome shotgun (WGS) entry which is preliminary data.</text>
</comment>